<feature type="compositionally biased region" description="Low complexity" evidence="11">
    <location>
        <begin position="297"/>
        <end position="313"/>
    </location>
</feature>
<dbReference type="GO" id="GO:0009986">
    <property type="term" value="C:cell surface"/>
    <property type="evidence" value="ECO:0007669"/>
    <property type="project" value="UniProtKB-SubCell"/>
</dbReference>
<keyword evidence="5" id="KW-1134">Transmembrane beta strand</keyword>
<evidence type="ECO:0000259" key="12">
    <source>
        <dbReference type="Pfam" id="PF03895"/>
    </source>
</evidence>
<dbReference type="AlphaFoldDB" id="A0A1B4FV57"/>
<accession>A0A1B4FV57</accession>
<evidence type="ECO:0000256" key="10">
    <source>
        <dbReference type="ARBA" id="ARBA00023237"/>
    </source>
</evidence>
<feature type="domain" description="Trimeric autotransporter adhesin YadA-like stalk" evidence="13">
    <location>
        <begin position="348"/>
        <end position="385"/>
    </location>
</feature>
<evidence type="ECO:0000256" key="2">
    <source>
        <dbReference type="ARBA" id="ARBA00004442"/>
    </source>
</evidence>
<feature type="domain" description="Trimeric autotransporter adhesin YadA-like C-terminal membrane anchor" evidence="12">
    <location>
        <begin position="422"/>
        <end position="480"/>
    </location>
</feature>
<dbReference type="Gene3D" id="6.10.250.2040">
    <property type="match status" value="1"/>
</dbReference>
<evidence type="ECO:0000256" key="4">
    <source>
        <dbReference type="ARBA" id="ARBA00022448"/>
    </source>
</evidence>
<keyword evidence="8" id="KW-0653">Protein transport</keyword>
<evidence type="ECO:0000256" key="6">
    <source>
        <dbReference type="ARBA" id="ARBA00022692"/>
    </source>
</evidence>
<evidence type="ECO:0000256" key="11">
    <source>
        <dbReference type="SAM" id="MobiDB-lite"/>
    </source>
</evidence>
<feature type="domain" description="Trimeric autotransporter adhesin YadA-like stalk" evidence="13">
    <location>
        <begin position="184"/>
        <end position="225"/>
    </location>
</feature>
<keyword evidence="4" id="KW-0813">Transport</keyword>
<dbReference type="GO" id="GO:0015031">
    <property type="term" value="P:protein transport"/>
    <property type="evidence" value="ECO:0007669"/>
    <property type="project" value="UniProtKB-KW"/>
</dbReference>
<dbReference type="Gene3D" id="3.30.1300.30">
    <property type="entry name" value="GSPII I/J protein-like"/>
    <property type="match status" value="1"/>
</dbReference>
<dbReference type="InterPro" id="IPR045584">
    <property type="entry name" value="Pilin-like"/>
</dbReference>
<gene>
    <name evidence="14" type="ORF">WS71_09775</name>
</gene>
<dbReference type="Proteomes" id="UP000067711">
    <property type="component" value="Chromosome 2"/>
</dbReference>
<comment type="subcellular location">
    <subcellularLocation>
        <location evidence="2">Cell outer membrane</location>
    </subcellularLocation>
    <subcellularLocation>
        <location evidence="1">Cell surface</location>
    </subcellularLocation>
</comment>
<dbReference type="Pfam" id="PF05662">
    <property type="entry name" value="YadA_stalk"/>
    <property type="match status" value="4"/>
</dbReference>
<keyword evidence="7" id="KW-0732">Signal</keyword>
<evidence type="ECO:0000256" key="8">
    <source>
        <dbReference type="ARBA" id="ARBA00022927"/>
    </source>
</evidence>
<keyword evidence="6" id="KW-0812">Transmembrane</keyword>
<comment type="similarity">
    <text evidence="3">Belongs to the autotransporter-2 (AT-2) (TC 1.B.40) family.</text>
</comment>
<feature type="domain" description="Trimeric autotransporter adhesin YadA-like stalk" evidence="13">
    <location>
        <begin position="131"/>
        <end position="153"/>
    </location>
</feature>
<evidence type="ECO:0000256" key="1">
    <source>
        <dbReference type="ARBA" id="ARBA00004241"/>
    </source>
</evidence>
<evidence type="ECO:0000256" key="5">
    <source>
        <dbReference type="ARBA" id="ARBA00022452"/>
    </source>
</evidence>
<dbReference type="InterPro" id="IPR011049">
    <property type="entry name" value="Serralysin-like_metalloprot_C"/>
</dbReference>
<proteinExistence type="inferred from homology"/>
<evidence type="ECO:0000256" key="7">
    <source>
        <dbReference type="ARBA" id="ARBA00022729"/>
    </source>
</evidence>
<protein>
    <submittedName>
        <fullName evidence="14">Uncharacterized protein</fullName>
    </submittedName>
</protein>
<dbReference type="Gene3D" id="2.60.40.4050">
    <property type="match status" value="1"/>
</dbReference>
<name>A0A1B4FV57_9BURK</name>
<feature type="domain" description="Trimeric autotransporter adhesin YadA-like stalk" evidence="13">
    <location>
        <begin position="86"/>
        <end position="104"/>
    </location>
</feature>
<dbReference type="SUPFAM" id="SSF54523">
    <property type="entry name" value="Pili subunits"/>
    <property type="match status" value="1"/>
</dbReference>
<dbReference type="GO" id="GO:0009279">
    <property type="term" value="C:cell outer membrane"/>
    <property type="evidence" value="ECO:0007669"/>
    <property type="project" value="UniProtKB-SubCell"/>
</dbReference>
<dbReference type="Pfam" id="PF03895">
    <property type="entry name" value="YadA_anchor"/>
    <property type="match status" value="1"/>
</dbReference>
<dbReference type="InterPro" id="IPR008635">
    <property type="entry name" value="Coiled_stalk_dom"/>
</dbReference>
<dbReference type="Gene3D" id="1.20.5.170">
    <property type="match status" value="2"/>
</dbReference>
<dbReference type="Gene3D" id="1.20.5.2280">
    <property type="match status" value="1"/>
</dbReference>
<evidence type="ECO:0000313" key="15">
    <source>
        <dbReference type="Proteomes" id="UP000067711"/>
    </source>
</evidence>
<evidence type="ECO:0000256" key="9">
    <source>
        <dbReference type="ARBA" id="ARBA00023136"/>
    </source>
</evidence>
<evidence type="ECO:0000313" key="14">
    <source>
        <dbReference type="EMBL" id="AOJ07567.1"/>
    </source>
</evidence>
<dbReference type="SUPFAM" id="SSF101967">
    <property type="entry name" value="Adhesin YadA, collagen-binding domain"/>
    <property type="match status" value="2"/>
</dbReference>
<keyword evidence="9" id="KW-0472">Membrane</keyword>
<evidence type="ECO:0000259" key="13">
    <source>
        <dbReference type="Pfam" id="PF05662"/>
    </source>
</evidence>
<evidence type="ECO:0000256" key="3">
    <source>
        <dbReference type="ARBA" id="ARBA00005848"/>
    </source>
</evidence>
<sequence>MNNVGDALANLDGRTTSNTDAITSITDQISNINNISNGEVGPVQQDADTKVITVAAATGGASIDVSGTDGVRTLSGLKEAALSDTSTEAVTGKQLNATNTALGALQASAVQYDNADKSSITFNSGGSAVQLKNVADGTENSDAVNLGQLKKAGVMKEDGSSNAVTYGDTDKSTVELAGSDGTTLTNVKAGSATAASTDAVNGGQLYGAYQSSAEALGGGATIGANGVWKGPSYTFASGTSFNNVGDALGNLDQRVSTLEGGGSPDNGNPANNGMFDGQGANSESQETAQASGTFPTASGANAVASGSNSTANGANAVASADNSVALGADSVADRANSVSVGAAGGERQITNVAAGMAPTDAANLRQVNHALASANRYTDSSVQSLSNTMNQRFDDTNRAINQVAMSAYAGIAAAMAMPNMMPSGPGKTIVAAGGATYKGGGAMAAGATYRSRDGKWLVNGAVSATSMGDAGVRAQVGYEF</sequence>
<dbReference type="InterPro" id="IPR005594">
    <property type="entry name" value="YadA_C"/>
</dbReference>
<reference evidence="14 15" key="1">
    <citation type="submission" date="2015-12" db="EMBL/GenBank/DDBJ databases">
        <title>Diversity of Burkholderia near neighbor genomes.</title>
        <authorList>
            <person name="Sahl J."/>
            <person name="Wagner D."/>
            <person name="Keim P."/>
        </authorList>
    </citation>
    <scope>NUCLEOTIDE SEQUENCE [LARGE SCALE GENOMIC DNA]</scope>
    <source>
        <strain evidence="14 15">BDU8</strain>
    </source>
</reference>
<feature type="compositionally biased region" description="Polar residues" evidence="11">
    <location>
        <begin position="279"/>
        <end position="296"/>
    </location>
</feature>
<feature type="region of interest" description="Disordered" evidence="11">
    <location>
        <begin position="254"/>
        <end position="313"/>
    </location>
</feature>
<dbReference type="EMBL" id="CP013388">
    <property type="protein sequence ID" value="AOJ07567.1"/>
    <property type="molecule type" value="Genomic_DNA"/>
</dbReference>
<keyword evidence="10" id="KW-0998">Cell outer membrane</keyword>
<organism evidence="14 15">
    <name type="scientific">Burkholderia mayonis</name>
    <dbReference type="NCBI Taxonomy" id="1385591"/>
    <lineage>
        <taxon>Bacteria</taxon>
        <taxon>Pseudomonadati</taxon>
        <taxon>Pseudomonadota</taxon>
        <taxon>Betaproteobacteria</taxon>
        <taxon>Burkholderiales</taxon>
        <taxon>Burkholderiaceae</taxon>
        <taxon>Burkholderia</taxon>
        <taxon>pseudomallei group</taxon>
    </lineage>
</organism>